<dbReference type="Proteomes" id="UP000249497">
    <property type="component" value="Unassembled WGS sequence"/>
</dbReference>
<evidence type="ECO:0000313" key="2">
    <source>
        <dbReference type="EMBL" id="RAH80631.1"/>
    </source>
</evidence>
<keyword evidence="3" id="KW-1185">Reference proteome</keyword>
<evidence type="ECO:0000256" key="1">
    <source>
        <dbReference type="SAM" id="MobiDB-lite"/>
    </source>
</evidence>
<evidence type="ECO:0000313" key="3">
    <source>
        <dbReference type="Proteomes" id="UP000249497"/>
    </source>
</evidence>
<reference evidence="2 3" key="1">
    <citation type="submission" date="2018-02" db="EMBL/GenBank/DDBJ databases">
        <title>The genomes of Aspergillus section Nigri reveals drivers in fungal speciation.</title>
        <authorList>
            <consortium name="DOE Joint Genome Institute"/>
            <person name="Vesth T.C."/>
            <person name="Nybo J."/>
            <person name="Theobald S."/>
            <person name="Brandl J."/>
            <person name="Frisvad J.C."/>
            <person name="Nielsen K.F."/>
            <person name="Lyhne E.K."/>
            <person name="Kogle M.E."/>
            <person name="Kuo A."/>
            <person name="Riley R."/>
            <person name="Clum A."/>
            <person name="Nolan M."/>
            <person name="Lipzen A."/>
            <person name="Salamov A."/>
            <person name="Henrissat B."/>
            <person name="Wiebenga A."/>
            <person name="De vries R.P."/>
            <person name="Grigoriev I.V."/>
            <person name="Mortensen U.H."/>
            <person name="Andersen M.R."/>
            <person name="Baker S.E."/>
        </authorList>
    </citation>
    <scope>NUCLEOTIDE SEQUENCE [LARGE SCALE GENOMIC DNA]</scope>
    <source>
        <strain evidence="2 3">CBS 114.51</strain>
    </source>
</reference>
<dbReference type="GeneID" id="37180897"/>
<feature type="region of interest" description="Disordered" evidence="1">
    <location>
        <begin position="1"/>
        <end position="43"/>
    </location>
</feature>
<sequence>MHQPQKPGKIQTSNRAARQQESSHQEGVELWIPQRQRQTHKSLEKRTWWFKFHRASRNRAYTTSPRPAAGSMPQHPPHKQQQQPPRYCISRGYLTPYGRNLTVRHATHAYGFRRLLLANDIISFIVYNPAALPALQPTHPSCVHSHTAR</sequence>
<proteinExistence type="predicted"/>
<feature type="compositionally biased region" description="Polar residues" evidence="1">
    <location>
        <begin position="10"/>
        <end position="20"/>
    </location>
</feature>
<dbReference type="RefSeq" id="XP_025526525.1">
    <property type="nucleotide sequence ID" value="XM_025677204.1"/>
</dbReference>
<gene>
    <name evidence="2" type="ORF">BO86DRAFT_457079</name>
</gene>
<protein>
    <submittedName>
        <fullName evidence="2">Uncharacterized protein</fullName>
    </submittedName>
</protein>
<organism evidence="2 3">
    <name type="scientific">Aspergillus japonicus CBS 114.51</name>
    <dbReference type="NCBI Taxonomy" id="1448312"/>
    <lineage>
        <taxon>Eukaryota</taxon>
        <taxon>Fungi</taxon>
        <taxon>Dikarya</taxon>
        <taxon>Ascomycota</taxon>
        <taxon>Pezizomycotina</taxon>
        <taxon>Eurotiomycetes</taxon>
        <taxon>Eurotiomycetidae</taxon>
        <taxon>Eurotiales</taxon>
        <taxon>Aspergillaceae</taxon>
        <taxon>Aspergillus</taxon>
        <taxon>Aspergillus subgen. Circumdati</taxon>
    </lineage>
</organism>
<dbReference type="EMBL" id="KZ824802">
    <property type="protein sequence ID" value="RAH80631.1"/>
    <property type="molecule type" value="Genomic_DNA"/>
</dbReference>
<name>A0A8T8WXU0_ASPJA</name>
<accession>A0A8T8WXU0</accession>
<dbReference type="AlphaFoldDB" id="A0A8T8WXU0"/>
<feature type="region of interest" description="Disordered" evidence="1">
    <location>
        <begin position="59"/>
        <end position="84"/>
    </location>
</feature>